<dbReference type="PANTHER" id="PTHR15955:SF8">
    <property type="entry name" value="RWD DOMAIN-CONTAINING PROTEIN 2B-RELATED"/>
    <property type="match status" value="1"/>
</dbReference>
<dbReference type="STRING" id="30019.A0A0M4ED09"/>
<keyword evidence="3" id="KW-1185">Reference proteome</keyword>
<gene>
    <name evidence="2" type="ORF">Dbus_chr2Rg343</name>
</gene>
<dbReference type="SUPFAM" id="SSF54495">
    <property type="entry name" value="UBC-like"/>
    <property type="match status" value="1"/>
</dbReference>
<protein>
    <submittedName>
        <fullName evidence="2">CG30338</fullName>
    </submittedName>
</protein>
<organism evidence="2 3">
    <name type="scientific">Drosophila busckii</name>
    <name type="common">Fruit fly</name>
    <dbReference type="NCBI Taxonomy" id="30019"/>
    <lineage>
        <taxon>Eukaryota</taxon>
        <taxon>Metazoa</taxon>
        <taxon>Ecdysozoa</taxon>
        <taxon>Arthropoda</taxon>
        <taxon>Hexapoda</taxon>
        <taxon>Insecta</taxon>
        <taxon>Pterygota</taxon>
        <taxon>Neoptera</taxon>
        <taxon>Endopterygota</taxon>
        <taxon>Diptera</taxon>
        <taxon>Brachycera</taxon>
        <taxon>Muscomorpha</taxon>
        <taxon>Ephydroidea</taxon>
        <taxon>Drosophilidae</taxon>
        <taxon>Drosophila</taxon>
    </lineage>
</organism>
<evidence type="ECO:0000259" key="1">
    <source>
        <dbReference type="PROSITE" id="PS50908"/>
    </source>
</evidence>
<dbReference type="OrthoDB" id="432412at2759"/>
<name>A0A0M4ED09_DROBS</name>
<dbReference type="InterPro" id="IPR010541">
    <property type="entry name" value="Prp3_C"/>
</dbReference>
<dbReference type="InterPro" id="IPR059181">
    <property type="entry name" value="RWDD2A-B_C"/>
</dbReference>
<dbReference type="Proteomes" id="UP000494163">
    <property type="component" value="Chromosome 2R"/>
</dbReference>
<dbReference type="Gene3D" id="3.10.110.10">
    <property type="entry name" value="Ubiquitin Conjugating Enzyme"/>
    <property type="match status" value="1"/>
</dbReference>
<dbReference type="OMA" id="RENCEEF"/>
<dbReference type="EMBL" id="CP012524">
    <property type="protein sequence ID" value="ALC40764.1"/>
    <property type="molecule type" value="Genomic_DNA"/>
</dbReference>
<dbReference type="InterPro" id="IPR016135">
    <property type="entry name" value="UBQ-conjugating_enzyme/RWD"/>
</dbReference>
<dbReference type="InterPro" id="IPR017359">
    <property type="entry name" value="Phi-like"/>
</dbReference>
<feature type="domain" description="RWD" evidence="1">
    <location>
        <begin position="15"/>
        <end position="140"/>
    </location>
</feature>
<reference evidence="2 3" key="1">
    <citation type="submission" date="2015-08" db="EMBL/GenBank/DDBJ databases">
        <title>Ancestral chromatin configuration constrains chromatin evolution on differentiating sex chromosomes in Drosophila.</title>
        <authorList>
            <person name="Zhou Q."/>
            <person name="Bachtrog D."/>
        </authorList>
    </citation>
    <scope>NUCLEOTIDE SEQUENCE [LARGE SCALE GENOMIC DNA]</scope>
    <source>
        <tissue evidence="2">Whole larvae</tissue>
    </source>
</reference>
<dbReference type="CDD" id="cd24163">
    <property type="entry name" value="RWDD2_C"/>
    <property type="match status" value="1"/>
</dbReference>
<proteinExistence type="predicted"/>
<dbReference type="PANTHER" id="PTHR15955">
    <property type="entry name" value="RWD DOMAIN CONTAINING PROTEIN 2"/>
    <property type="match status" value="1"/>
</dbReference>
<dbReference type="PROSITE" id="PS50908">
    <property type="entry name" value="RWD"/>
    <property type="match status" value="1"/>
</dbReference>
<accession>A0A0M4ED09</accession>
<evidence type="ECO:0000313" key="2">
    <source>
        <dbReference type="EMBL" id="ALC40764.1"/>
    </source>
</evidence>
<dbReference type="SMR" id="A0A0M4ED09"/>
<dbReference type="PIRSF" id="PIRSF038021">
    <property type="entry name" value="UCP038021_RWDD2"/>
    <property type="match status" value="1"/>
</dbReference>
<dbReference type="InterPro" id="IPR006575">
    <property type="entry name" value="RWD_dom"/>
</dbReference>
<evidence type="ECO:0000313" key="3">
    <source>
        <dbReference type="Proteomes" id="UP000494163"/>
    </source>
</evidence>
<dbReference type="Pfam" id="PF05773">
    <property type="entry name" value="RWD"/>
    <property type="match status" value="1"/>
</dbReference>
<dbReference type="AlphaFoldDB" id="A0A0M4ED09"/>
<sequence>MDAQIYPRCLNHQLEELELLSSIYCAPGELQLLDAGVVADFSELLKQEPIVSVERLSSHLEYIIKLSLSGRRSVDVRIELPHLYPLLELAKISVHTTLLDKAKQQHLKQQTEEFLEQQRDTEQPYIYQLLSWLQEQIEALMQRALSTAESSLVEEQQQQQQLGKTCALERHWIYLHHLKSSDKRQEIVRLARHLHLSGFSRPGKPAIICVEGAPEQLHEYYRSIKGLHFQKISLVRIEQQQRKRRFDGFQEQLFNDSEQPSQENIMSMSQFIKFLESHNSGYMKALLFSLAKQNC</sequence>
<dbReference type="Pfam" id="PF06544">
    <property type="entry name" value="Prp3_C"/>
    <property type="match status" value="1"/>
</dbReference>